<feature type="domain" description="NADP-dependent oxidoreductase" evidence="1">
    <location>
        <begin position="16"/>
        <end position="113"/>
    </location>
</feature>
<comment type="caution">
    <text evidence="2">The sequence shown here is derived from an EMBL/GenBank/DDBJ whole genome shotgun (WGS) entry which is preliminary data.</text>
</comment>
<dbReference type="EMBL" id="CAAALY010074056">
    <property type="protein sequence ID" value="VEL25452.1"/>
    <property type="molecule type" value="Genomic_DNA"/>
</dbReference>
<dbReference type="OrthoDB" id="416253at2759"/>
<dbReference type="InterPro" id="IPR036812">
    <property type="entry name" value="NAD(P)_OxRdtase_dom_sf"/>
</dbReference>
<dbReference type="Gene3D" id="3.20.20.100">
    <property type="entry name" value="NADP-dependent oxidoreductase domain"/>
    <property type="match status" value="1"/>
</dbReference>
<gene>
    <name evidence="2" type="ORF">PXEA_LOCUS18892</name>
</gene>
<protein>
    <recommendedName>
        <fullName evidence="1">NADP-dependent oxidoreductase domain-containing protein</fullName>
    </recommendedName>
</protein>
<evidence type="ECO:0000313" key="3">
    <source>
        <dbReference type="Proteomes" id="UP000784294"/>
    </source>
</evidence>
<dbReference type="PANTHER" id="PTHR11732">
    <property type="entry name" value="ALDO/KETO REDUCTASE"/>
    <property type="match status" value="1"/>
</dbReference>
<evidence type="ECO:0000259" key="1">
    <source>
        <dbReference type="Pfam" id="PF00248"/>
    </source>
</evidence>
<proteinExistence type="predicted"/>
<reference evidence="2" key="1">
    <citation type="submission" date="2018-11" db="EMBL/GenBank/DDBJ databases">
        <authorList>
            <consortium name="Pathogen Informatics"/>
        </authorList>
    </citation>
    <scope>NUCLEOTIDE SEQUENCE</scope>
</reference>
<sequence>MDKINLNNGLTMPSLGLGTFKTNSVEGEWAIEAAIDVGYRHIDTAFYYGNEKEVGRAVRSKIKEGVIKREDIFIATKLWPTFARPENVKLACKKSLEALDMDYIDLYLVHWPVQFKVNLIDS</sequence>
<dbReference type="AlphaFoldDB" id="A0A448X1H5"/>
<evidence type="ECO:0000313" key="2">
    <source>
        <dbReference type="EMBL" id="VEL25452.1"/>
    </source>
</evidence>
<name>A0A448X1H5_9PLAT</name>
<dbReference type="InterPro" id="IPR020471">
    <property type="entry name" value="AKR"/>
</dbReference>
<dbReference type="InterPro" id="IPR023210">
    <property type="entry name" value="NADP_OxRdtase_dom"/>
</dbReference>
<organism evidence="2 3">
    <name type="scientific">Protopolystoma xenopodis</name>
    <dbReference type="NCBI Taxonomy" id="117903"/>
    <lineage>
        <taxon>Eukaryota</taxon>
        <taxon>Metazoa</taxon>
        <taxon>Spiralia</taxon>
        <taxon>Lophotrochozoa</taxon>
        <taxon>Platyhelminthes</taxon>
        <taxon>Monogenea</taxon>
        <taxon>Polyopisthocotylea</taxon>
        <taxon>Polystomatidea</taxon>
        <taxon>Polystomatidae</taxon>
        <taxon>Protopolystoma</taxon>
    </lineage>
</organism>
<dbReference type="Pfam" id="PF00248">
    <property type="entry name" value="Aldo_ket_red"/>
    <property type="match status" value="1"/>
</dbReference>
<keyword evidence="3" id="KW-1185">Reference proteome</keyword>
<dbReference type="InterPro" id="IPR018170">
    <property type="entry name" value="Aldo/ket_reductase_CS"/>
</dbReference>
<accession>A0A448X1H5</accession>
<dbReference type="Proteomes" id="UP000784294">
    <property type="component" value="Unassembled WGS sequence"/>
</dbReference>
<dbReference type="PROSITE" id="PS00798">
    <property type="entry name" value="ALDOKETO_REDUCTASE_1"/>
    <property type="match status" value="1"/>
</dbReference>
<dbReference type="GO" id="GO:0016491">
    <property type="term" value="F:oxidoreductase activity"/>
    <property type="evidence" value="ECO:0007669"/>
    <property type="project" value="InterPro"/>
</dbReference>
<dbReference type="PRINTS" id="PR00069">
    <property type="entry name" value="ALDKETRDTASE"/>
</dbReference>
<dbReference type="SUPFAM" id="SSF51430">
    <property type="entry name" value="NAD(P)-linked oxidoreductase"/>
    <property type="match status" value="1"/>
</dbReference>